<dbReference type="Pfam" id="PF22263">
    <property type="entry name" value="DUF6951"/>
    <property type="match status" value="1"/>
</dbReference>
<gene>
    <name evidence="1" type="ORF">J2750_000411</name>
</gene>
<name>A0AA90TYN2_9EURY</name>
<evidence type="ECO:0000313" key="2">
    <source>
        <dbReference type="Proteomes" id="UP001185015"/>
    </source>
</evidence>
<evidence type="ECO:0000313" key="1">
    <source>
        <dbReference type="EMBL" id="MDR6221979.1"/>
    </source>
</evidence>
<dbReference type="EMBL" id="JAVDQI010000001">
    <property type="protein sequence ID" value="MDR6221979.1"/>
    <property type="molecule type" value="Genomic_DNA"/>
</dbReference>
<sequence>MTEVIVNSGVCGFVHNIRGILDGGNIVIDIDSPCEKIQRMAHMEVPIMETFDIKDNYVLVRAQKENCSSNCLVPCAILNVCKIEAGFLARSLVKKAGGLSIEFKDA</sequence>
<dbReference type="InterPro" id="IPR054227">
    <property type="entry name" value="DUF6951"/>
</dbReference>
<accession>A0AA90TYN2</accession>
<protein>
    <submittedName>
        <fullName evidence="1">Uncharacterized protein</fullName>
    </submittedName>
</protein>
<dbReference type="RefSeq" id="WP_270096220.1">
    <property type="nucleotide sequence ID" value="NZ_JAQFFK010000003.1"/>
</dbReference>
<dbReference type="AlphaFoldDB" id="A0AA90TYN2"/>
<organism evidence="1 2">
    <name type="scientific">Methanococcoides alaskense</name>
    <dbReference type="NCBI Taxonomy" id="325778"/>
    <lineage>
        <taxon>Archaea</taxon>
        <taxon>Methanobacteriati</taxon>
        <taxon>Methanobacteriota</taxon>
        <taxon>Stenosarchaea group</taxon>
        <taxon>Methanomicrobia</taxon>
        <taxon>Methanosarcinales</taxon>
        <taxon>Methanosarcinaceae</taxon>
        <taxon>Methanococcoides</taxon>
    </lineage>
</organism>
<reference evidence="1 2" key="1">
    <citation type="submission" date="2023-07" db="EMBL/GenBank/DDBJ databases">
        <title>Genomic Encyclopedia of Type Strains, Phase IV (KMG-IV): sequencing the most valuable type-strain genomes for metagenomic binning, comparative biology and taxonomic classification.</title>
        <authorList>
            <person name="Goeker M."/>
        </authorList>
    </citation>
    <scope>NUCLEOTIDE SEQUENCE [LARGE SCALE GENOMIC DNA]</scope>
    <source>
        <strain evidence="1 2">DSM 17273</strain>
    </source>
</reference>
<comment type="caution">
    <text evidence="1">The sequence shown here is derived from an EMBL/GenBank/DDBJ whole genome shotgun (WGS) entry which is preliminary data.</text>
</comment>
<proteinExistence type="predicted"/>
<dbReference type="Proteomes" id="UP001185015">
    <property type="component" value="Unassembled WGS sequence"/>
</dbReference>
<keyword evidence="2" id="KW-1185">Reference proteome</keyword>